<keyword evidence="3" id="KW-1185">Reference proteome</keyword>
<dbReference type="InterPro" id="IPR032708">
    <property type="entry name" value="McjB_C"/>
</dbReference>
<dbReference type="InterPro" id="IPR053521">
    <property type="entry name" value="McjB-like"/>
</dbReference>
<dbReference type="EMBL" id="CP074405">
    <property type="protein sequence ID" value="QVI62753.1"/>
    <property type="molecule type" value="Genomic_DNA"/>
</dbReference>
<feature type="domain" description="Microcin J25-processing protein McjB C-terminal" evidence="1">
    <location>
        <begin position="26"/>
        <end position="132"/>
    </location>
</feature>
<dbReference type="Pfam" id="PF13471">
    <property type="entry name" value="Transglut_core3"/>
    <property type="match status" value="1"/>
</dbReference>
<evidence type="ECO:0000259" key="1">
    <source>
        <dbReference type="Pfam" id="PF13471"/>
    </source>
</evidence>
<evidence type="ECO:0000313" key="2">
    <source>
        <dbReference type="EMBL" id="QVI62753.1"/>
    </source>
</evidence>
<evidence type="ECO:0000313" key="3">
    <source>
        <dbReference type="Proteomes" id="UP000677804"/>
    </source>
</evidence>
<name>A0ABX8D5M0_9CELL</name>
<accession>A0ABX8D5M0</accession>
<dbReference type="RefSeq" id="WP_207341859.1">
    <property type="nucleotide sequence ID" value="NZ_CP074405.1"/>
</dbReference>
<protein>
    <submittedName>
        <fullName evidence="2">Lasso peptide biosynthesis B2 protein</fullName>
    </submittedName>
</protein>
<dbReference type="Proteomes" id="UP000677804">
    <property type="component" value="Chromosome"/>
</dbReference>
<proteinExistence type="predicted"/>
<dbReference type="NCBIfam" id="NF033537">
    <property type="entry name" value="lasso_biosyn_B2"/>
    <property type="match status" value="1"/>
</dbReference>
<organism evidence="2 3">
    <name type="scientific">Cellulomonas wangleii</name>
    <dbReference type="NCBI Taxonomy" id="2816956"/>
    <lineage>
        <taxon>Bacteria</taxon>
        <taxon>Bacillati</taxon>
        <taxon>Actinomycetota</taxon>
        <taxon>Actinomycetes</taxon>
        <taxon>Micrococcales</taxon>
        <taxon>Cellulomonadaceae</taxon>
        <taxon>Cellulomonas</taxon>
    </lineage>
</organism>
<reference evidence="2 3" key="1">
    <citation type="submission" date="2021-05" db="EMBL/GenBank/DDBJ databases">
        <title>Novel species in genus Cellulomonas.</title>
        <authorList>
            <person name="Zhang G."/>
        </authorList>
    </citation>
    <scope>NUCLEOTIDE SEQUENCE [LARGE SCALE GENOMIC DNA]</scope>
    <source>
        <strain evidence="3">zg-ZUI222</strain>
    </source>
</reference>
<sequence length="151" mass="16183">MSAPVLAELRERIGWRRSLVARLATGPAFVLAALPPAVIRRVLVAVTAGARPANAADTARWRTDVNSVSRRCAGQGCLQRSIAVVLLARLHGSAPTWRTGFRPDPFVAHAWVEADGAPVGEPPAVAHFHTVLTVSPTADAERSRRSPSWRA</sequence>
<gene>
    <name evidence="2" type="ORF">KG103_02085</name>
</gene>